<keyword evidence="3" id="KW-1185">Reference proteome</keyword>
<comment type="caution">
    <text evidence="2">The sequence shown here is derived from an EMBL/GenBank/DDBJ whole genome shotgun (WGS) entry which is preliminary data.</text>
</comment>
<keyword evidence="1" id="KW-1133">Transmembrane helix</keyword>
<proteinExistence type="predicted"/>
<evidence type="ECO:0000256" key="1">
    <source>
        <dbReference type="SAM" id="Phobius"/>
    </source>
</evidence>
<keyword evidence="1" id="KW-0472">Membrane</keyword>
<dbReference type="OrthoDB" id="422231at2759"/>
<protein>
    <submittedName>
        <fullName evidence="2">Uncharacterized protein</fullName>
    </submittedName>
</protein>
<sequence>RARPGRTRVVRSCGEVLRLGIGLVLIALASATSDLAAFLGAFRFLSLPAVSTPSLRSPGLQGLARTRGLVRALGETAPTVADSEMHLLRVIKVDGSQTVFKRAPSLELTNGWKLTEQVLQEEGLKFDDYGGAYGHVVNGVLGVENAKDGSWFWALYVYGSFTNEWIRAPGSVDSIDLDTFPHIAWVAVRTAAVEKHLEEERVMRFLGPSPMTPHSSVQRLWVTLRELAVKKLHCLAFALRLARRHAKMIWDFASHGWAAVLPRKACFYSRESL</sequence>
<name>A0A813E9U1_POLGL</name>
<dbReference type="Proteomes" id="UP000654075">
    <property type="component" value="Unassembled WGS sequence"/>
</dbReference>
<accession>A0A813E9U1</accession>
<keyword evidence="1" id="KW-0812">Transmembrane</keyword>
<dbReference type="Gene3D" id="2.170.130.30">
    <property type="match status" value="1"/>
</dbReference>
<feature type="non-terminal residue" evidence="2">
    <location>
        <position position="273"/>
    </location>
</feature>
<evidence type="ECO:0000313" key="2">
    <source>
        <dbReference type="EMBL" id="CAE8594714.1"/>
    </source>
</evidence>
<gene>
    <name evidence="2" type="ORF">PGLA1383_LOCUS13239</name>
</gene>
<organism evidence="2 3">
    <name type="scientific">Polarella glacialis</name>
    <name type="common">Dinoflagellate</name>
    <dbReference type="NCBI Taxonomy" id="89957"/>
    <lineage>
        <taxon>Eukaryota</taxon>
        <taxon>Sar</taxon>
        <taxon>Alveolata</taxon>
        <taxon>Dinophyceae</taxon>
        <taxon>Suessiales</taxon>
        <taxon>Suessiaceae</taxon>
        <taxon>Polarella</taxon>
    </lineage>
</organism>
<dbReference type="AlphaFoldDB" id="A0A813E9U1"/>
<evidence type="ECO:0000313" key="3">
    <source>
        <dbReference type="Proteomes" id="UP000654075"/>
    </source>
</evidence>
<feature type="transmembrane region" description="Helical" evidence="1">
    <location>
        <begin position="21"/>
        <end position="45"/>
    </location>
</feature>
<reference evidence="2" key="1">
    <citation type="submission" date="2021-02" db="EMBL/GenBank/DDBJ databases">
        <authorList>
            <person name="Dougan E. K."/>
            <person name="Rhodes N."/>
            <person name="Thang M."/>
            <person name="Chan C."/>
        </authorList>
    </citation>
    <scope>NUCLEOTIDE SEQUENCE</scope>
</reference>
<dbReference type="EMBL" id="CAJNNV010007291">
    <property type="protein sequence ID" value="CAE8594714.1"/>
    <property type="molecule type" value="Genomic_DNA"/>
</dbReference>